<dbReference type="KEGG" id="nhl:Nhal_1916"/>
<reference evidence="2" key="1">
    <citation type="submission" date="2010-04" db="EMBL/GenBank/DDBJ databases">
        <title>Complete genome sequence of Nitrosococcus halophilus Nc4, a salt-adapted, aerobic obligate ammonia-oxidizing sulfur purple bacterium.</title>
        <authorList>
            <consortium name="US DOE Joint Genome Institute"/>
            <person name="Campbell M.A."/>
            <person name="Malfatti S.A."/>
            <person name="Chain P.S.G."/>
            <person name="Heidelberg J.F."/>
            <person name="Ward B.B."/>
            <person name="Klotz M.G."/>
        </authorList>
    </citation>
    <scope>NUCLEOTIDE SEQUENCE [LARGE SCALE GENOMIC DNA]</scope>
    <source>
        <strain evidence="2">Nc4</strain>
    </source>
</reference>
<organism evidence="1 2">
    <name type="scientific">Nitrosococcus halophilus (strain Nc4)</name>
    <dbReference type="NCBI Taxonomy" id="472759"/>
    <lineage>
        <taxon>Bacteria</taxon>
        <taxon>Pseudomonadati</taxon>
        <taxon>Pseudomonadota</taxon>
        <taxon>Gammaproteobacteria</taxon>
        <taxon>Chromatiales</taxon>
        <taxon>Chromatiaceae</taxon>
        <taxon>Nitrosococcus</taxon>
    </lineage>
</organism>
<accession>D5C3Q5</accession>
<dbReference type="AlphaFoldDB" id="D5C3Q5"/>
<gene>
    <name evidence="1" type="ordered locus">Nhal_1916</name>
</gene>
<evidence type="ECO:0008006" key="3">
    <source>
        <dbReference type="Google" id="ProtNLM"/>
    </source>
</evidence>
<dbReference type="HOGENOM" id="CLU_1729457_0_0_6"/>
<protein>
    <recommendedName>
        <fullName evidence="3">Preprotein translocase subunit SecB</fullName>
    </recommendedName>
</protein>
<dbReference type="EMBL" id="CP001798">
    <property type="protein sequence ID" value="ADE15027.1"/>
    <property type="molecule type" value="Genomic_DNA"/>
</dbReference>
<evidence type="ECO:0000313" key="1">
    <source>
        <dbReference type="EMBL" id="ADE15027.1"/>
    </source>
</evidence>
<sequence length="151" mass="16776">MDSQHYSAVPATLRSVLLRKCECERLQSDEPKGKGAVTIKVGAELETPKHGFAPGQSFRVGIEVTVVGHSAAEGEESKEVFRTSCIVDGIFSIEDSESLSHAVLEESMPVYINRVYPLAREHLAETLRRMGFFNVKIPFELKREDRPEEGG</sequence>
<name>D5C3Q5_NITHN</name>
<dbReference type="Proteomes" id="UP000001844">
    <property type="component" value="Chromosome"/>
</dbReference>
<evidence type="ECO:0000313" key="2">
    <source>
        <dbReference type="Proteomes" id="UP000001844"/>
    </source>
</evidence>
<proteinExistence type="predicted"/>
<keyword evidence="2" id="KW-1185">Reference proteome</keyword>
<dbReference type="Gene3D" id="3.10.420.10">
    <property type="entry name" value="SecB-like"/>
    <property type="match status" value="1"/>
</dbReference>
<dbReference type="STRING" id="472759.Nhal_1916"/>
<dbReference type="SUPFAM" id="SSF54611">
    <property type="entry name" value="SecB-like"/>
    <property type="match status" value="1"/>
</dbReference>
<dbReference type="InterPro" id="IPR035958">
    <property type="entry name" value="SecB-like_sf"/>
</dbReference>